<feature type="compositionally biased region" description="Acidic residues" evidence="1">
    <location>
        <begin position="33"/>
        <end position="44"/>
    </location>
</feature>
<proteinExistence type="predicted"/>
<name>A0AAX4K4F2_9TREE</name>
<protein>
    <submittedName>
        <fullName evidence="2">Uncharacterized protein</fullName>
    </submittedName>
</protein>
<dbReference type="Proteomes" id="UP001355207">
    <property type="component" value="Chromosome 9"/>
</dbReference>
<organism evidence="2 3">
    <name type="scientific">Kwoniella dendrophila CBS 6074</name>
    <dbReference type="NCBI Taxonomy" id="1295534"/>
    <lineage>
        <taxon>Eukaryota</taxon>
        <taxon>Fungi</taxon>
        <taxon>Dikarya</taxon>
        <taxon>Basidiomycota</taxon>
        <taxon>Agaricomycotina</taxon>
        <taxon>Tremellomycetes</taxon>
        <taxon>Tremellales</taxon>
        <taxon>Cryptococcaceae</taxon>
        <taxon>Kwoniella</taxon>
    </lineage>
</organism>
<dbReference type="RefSeq" id="XP_066078766.1">
    <property type="nucleotide sequence ID" value="XM_066222669.1"/>
</dbReference>
<feature type="region of interest" description="Disordered" evidence="1">
    <location>
        <begin position="124"/>
        <end position="171"/>
    </location>
</feature>
<dbReference type="AlphaFoldDB" id="A0AAX4K4F2"/>
<feature type="compositionally biased region" description="Acidic residues" evidence="1">
    <location>
        <begin position="246"/>
        <end position="266"/>
    </location>
</feature>
<keyword evidence="3" id="KW-1185">Reference proteome</keyword>
<gene>
    <name evidence="2" type="ORF">L201_006958</name>
</gene>
<dbReference type="GeneID" id="91097627"/>
<dbReference type="EMBL" id="CP144106">
    <property type="protein sequence ID" value="WWC92004.1"/>
    <property type="molecule type" value="Genomic_DNA"/>
</dbReference>
<accession>A0AAX4K4F2</accession>
<feature type="compositionally biased region" description="Basic and acidic residues" evidence="1">
    <location>
        <begin position="22"/>
        <end position="32"/>
    </location>
</feature>
<evidence type="ECO:0000313" key="2">
    <source>
        <dbReference type="EMBL" id="WWC92004.1"/>
    </source>
</evidence>
<feature type="compositionally biased region" description="Polar residues" evidence="1">
    <location>
        <begin position="87"/>
        <end position="96"/>
    </location>
</feature>
<feature type="compositionally biased region" description="Low complexity" evidence="1">
    <location>
        <begin position="141"/>
        <end position="166"/>
    </location>
</feature>
<evidence type="ECO:0000313" key="3">
    <source>
        <dbReference type="Proteomes" id="UP001355207"/>
    </source>
</evidence>
<evidence type="ECO:0000256" key="1">
    <source>
        <dbReference type="SAM" id="MobiDB-lite"/>
    </source>
</evidence>
<feature type="region of interest" description="Disordered" evidence="1">
    <location>
        <begin position="22"/>
        <end position="44"/>
    </location>
</feature>
<feature type="region of interest" description="Disordered" evidence="1">
    <location>
        <begin position="64"/>
        <end position="98"/>
    </location>
</feature>
<feature type="compositionally biased region" description="Basic and acidic residues" evidence="1">
    <location>
        <begin position="64"/>
        <end position="81"/>
    </location>
</feature>
<sequence length="266" mass="30566">MVEPPLTKMDSKEEINSIAEYQEKKIENKEDIDHDDDDDDDDDDSIIFIKEIKPVKVKKQIRRIDSPEPEKPRVISIKDRLPIVPQARSTSSSQRATELKKITKISHETKGLKSILSDSSISNTILPKPIQSSKISDPVNKLLKSSTTSPSSSLPLISSSPSSRTSKQVKETDNLVTILVEEMKDWNPKKCIRSKFLRELDIKRPERKWVEFFYRHRSKILDKFKESNYVYPDQNELISERGGVGEEMEIDELESDDDDEGCSYKP</sequence>
<feature type="compositionally biased region" description="Polar residues" evidence="1">
    <location>
        <begin position="124"/>
        <end position="135"/>
    </location>
</feature>
<feature type="region of interest" description="Disordered" evidence="1">
    <location>
        <begin position="240"/>
        <end position="266"/>
    </location>
</feature>
<reference evidence="2 3" key="1">
    <citation type="submission" date="2024-01" db="EMBL/GenBank/DDBJ databases">
        <title>Comparative genomics of Cryptococcus and Kwoniella reveals pathogenesis evolution and contrasting modes of karyotype evolution via chromosome fusion or intercentromeric recombination.</title>
        <authorList>
            <person name="Coelho M.A."/>
            <person name="David-Palma M."/>
            <person name="Shea T."/>
            <person name="Bowers K."/>
            <person name="McGinley-Smith S."/>
            <person name="Mohammad A.W."/>
            <person name="Gnirke A."/>
            <person name="Yurkov A.M."/>
            <person name="Nowrousian M."/>
            <person name="Sun S."/>
            <person name="Cuomo C.A."/>
            <person name="Heitman J."/>
        </authorList>
    </citation>
    <scope>NUCLEOTIDE SEQUENCE [LARGE SCALE GENOMIC DNA]</scope>
    <source>
        <strain evidence="2 3">CBS 6074</strain>
    </source>
</reference>